<feature type="compositionally biased region" description="Polar residues" evidence="1">
    <location>
        <begin position="21"/>
        <end position="44"/>
    </location>
</feature>
<sequence>MKGLRCNFHIDNCDRPIGDSPHTTPTGADTAPGSGTSWGRNQSDVPDGRDTESRKQNREPGTEEEPVSHRRDARNQEEEKIGAVGMETPQRRREEDKEEESRRPNSAVAREAERGTPAMLLEKRGTIKCISLPN</sequence>
<keyword evidence="3" id="KW-1185">Reference proteome</keyword>
<feature type="compositionally biased region" description="Basic and acidic residues" evidence="1">
    <location>
        <begin position="46"/>
        <end position="81"/>
    </location>
</feature>
<protein>
    <submittedName>
        <fullName evidence="2">Uncharacterized protein</fullName>
    </submittedName>
</protein>
<name>A0AAV7QT22_PLEWA</name>
<organism evidence="2 3">
    <name type="scientific">Pleurodeles waltl</name>
    <name type="common">Iberian ribbed newt</name>
    <dbReference type="NCBI Taxonomy" id="8319"/>
    <lineage>
        <taxon>Eukaryota</taxon>
        <taxon>Metazoa</taxon>
        <taxon>Chordata</taxon>
        <taxon>Craniata</taxon>
        <taxon>Vertebrata</taxon>
        <taxon>Euteleostomi</taxon>
        <taxon>Amphibia</taxon>
        <taxon>Batrachia</taxon>
        <taxon>Caudata</taxon>
        <taxon>Salamandroidea</taxon>
        <taxon>Salamandridae</taxon>
        <taxon>Pleurodelinae</taxon>
        <taxon>Pleurodeles</taxon>
    </lineage>
</organism>
<evidence type="ECO:0000313" key="2">
    <source>
        <dbReference type="EMBL" id="KAJ1141523.1"/>
    </source>
</evidence>
<feature type="region of interest" description="Disordered" evidence="1">
    <location>
        <begin position="1"/>
        <end position="120"/>
    </location>
</feature>
<evidence type="ECO:0000256" key="1">
    <source>
        <dbReference type="SAM" id="MobiDB-lite"/>
    </source>
</evidence>
<gene>
    <name evidence="2" type="ORF">NDU88_007853</name>
</gene>
<dbReference type="AlphaFoldDB" id="A0AAV7QT22"/>
<reference evidence="2" key="1">
    <citation type="journal article" date="2022" name="bioRxiv">
        <title>Sequencing and chromosome-scale assembly of the giantPleurodeles waltlgenome.</title>
        <authorList>
            <person name="Brown T."/>
            <person name="Elewa A."/>
            <person name="Iarovenko S."/>
            <person name="Subramanian E."/>
            <person name="Araus A.J."/>
            <person name="Petzold A."/>
            <person name="Susuki M."/>
            <person name="Suzuki K.-i.T."/>
            <person name="Hayashi T."/>
            <person name="Toyoda A."/>
            <person name="Oliveira C."/>
            <person name="Osipova E."/>
            <person name="Leigh N.D."/>
            <person name="Simon A."/>
            <person name="Yun M.H."/>
        </authorList>
    </citation>
    <scope>NUCLEOTIDE SEQUENCE</scope>
    <source>
        <strain evidence="2">20211129_DDA</strain>
        <tissue evidence="2">Liver</tissue>
    </source>
</reference>
<dbReference type="Proteomes" id="UP001066276">
    <property type="component" value="Chromosome 6"/>
</dbReference>
<evidence type="ECO:0000313" key="3">
    <source>
        <dbReference type="Proteomes" id="UP001066276"/>
    </source>
</evidence>
<dbReference type="EMBL" id="JANPWB010000010">
    <property type="protein sequence ID" value="KAJ1141523.1"/>
    <property type="molecule type" value="Genomic_DNA"/>
</dbReference>
<proteinExistence type="predicted"/>
<comment type="caution">
    <text evidence="2">The sequence shown here is derived from an EMBL/GenBank/DDBJ whole genome shotgun (WGS) entry which is preliminary data.</text>
</comment>
<feature type="compositionally biased region" description="Basic and acidic residues" evidence="1">
    <location>
        <begin position="89"/>
        <end position="103"/>
    </location>
</feature>
<accession>A0AAV7QT22</accession>